<sequence length="200" mass="22353">MKVHFKFWSIAFVLSIVLYGIIGTGQAHAAQKDNATTDITLDAKKEEVASQIKIYNEENNQIHPYTLKELKDMIKLQEEMPLDGSFHVLYSTYTSKAFSFKYNFSIGGGTYGKAFKNPGTLLITPQGTAKKFSVAVKYDNGKGGVGGQAGKVSLPGGWTGQIHMNWTHLKRGKSYHFNFINDSSSDVTVKIKEVIVWYNW</sequence>
<gene>
    <name evidence="2" type="ORF">BVDSYZ_09730</name>
</gene>
<reference evidence="2 3" key="1">
    <citation type="submission" date="2018-06" db="EMBL/GenBank/DDBJ databases">
        <title>Complete Genome Sequence of Bacillus velezensis DSYZ, a Plant Growth-Promoting Rhizobacterium with Antifungal Activity.</title>
        <authorList>
            <person name="Du B."/>
            <person name="Ding Y."/>
            <person name="Liu K."/>
            <person name="Yao L."/>
            <person name="Wang C."/>
            <person name="Li H."/>
            <person name="Liu H."/>
        </authorList>
    </citation>
    <scope>NUCLEOTIDE SEQUENCE [LARGE SCALE GENOMIC DNA]</scope>
    <source>
        <strain evidence="2 3">DSYZ</strain>
    </source>
</reference>
<organism evidence="2 3">
    <name type="scientific">Bacillus velezensis</name>
    <dbReference type="NCBI Taxonomy" id="492670"/>
    <lineage>
        <taxon>Bacteria</taxon>
        <taxon>Bacillati</taxon>
        <taxon>Bacillota</taxon>
        <taxon>Bacilli</taxon>
        <taxon>Bacillales</taxon>
        <taxon>Bacillaceae</taxon>
        <taxon>Bacillus</taxon>
        <taxon>Bacillus amyloliquefaciens group</taxon>
    </lineage>
</organism>
<feature type="chain" id="PRO_5044853573" evidence="1">
    <location>
        <begin position="30"/>
        <end position="200"/>
    </location>
</feature>
<dbReference type="EMBL" id="CP030150">
    <property type="protein sequence ID" value="AWX72287.1"/>
    <property type="molecule type" value="Genomic_DNA"/>
</dbReference>
<dbReference type="RefSeq" id="WP_031379083.1">
    <property type="nucleotide sequence ID" value="NZ_CP015443.1"/>
</dbReference>
<evidence type="ECO:0000313" key="2">
    <source>
        <dbReference type="EMBL" id="AWX72287.1"/>
    </source>
</evidence>
<name>A0ABC8D8T5_BACVE</name>
<proteinExistence type="predicted"/>
<protein>
    <submittedName>
        <fullName evidence="2">Uncharacterized protein</fullName>
    </submittedName>
</protein>
<accession>A0ABC8D8T5</accession>
<feature type="signal peptide" evidence="1">
    <location>
        <begin position="1"/>
        <end position="29"/>
    </location>
</feature>
<dbReference type="Proteomes" id="UP000250069">
    <property type="component" value="Chromosome"/>
</dbReference>
<evidence type="ECO:0000313" key="3">
    <source>
        <dbReference type="Proteomes" id="UP000250069"/>
    </source>
</evidence>
<dbReference type="AlphaFoldDB" id="A0ABC8D8T5"/>
<evidence type="ECO:0000256" key="1">
    <source>
        <dbReference type="SAM" id="SignalP"/>
    </source>
</evidence>
<keyword evidence="1" id="KW-0732">Signal</keyword>